<reference evidence="10 11" key="1">
    <citation type="submission" date="2019-02" db="EMBL/GenBank/DDBJ databases">
        <title>Genome sequencing of Clostridium botulinum clinical isolates.</title>
        <authorList>
            <person name="Brunt J."/>
            <person name="Van Vliet A.H.M."/>
            <person name="Stringer S.C."/>
            <person name="Grant K.A."/>
            <person name="Carter A.C."/>
            <person name="Peck M.W."/>
        </authorList>
    </citation>
    <scope>NUCLEOTIDE SEQUENCE [LARGE SCALE GENOMIC DNA]</scope>
    <source>
        <strain evidence="10 11">H113700579</strain>
    </source>
</reference>
<dbReference type="PANTHER" id="PTHR42781">
    <property type="entry name" value="SPERMIDINE/PUTRESCINE IMPORT ATP-BINDING PROTEIN POTA"/>
    <property type="match status" value="1"/>
</dbReference>
<keyword evidence="4" id="KW-0547">Nucleotide-binding</keyword>
<name>A0A6M0SMQ5_CLOBO</name>
<dbReference type="FunFam" id="3.40.50.300:FF:000425">
    <property type="entry name" value="Probable ABC transporter, ATP-binding subunit"/>
    <property type="match status" value="1"/>
</dbReference>
<keyword evidence="7" id="KW-0472">Membrane</keyword>
<dbReference type="PROSITE" id="PS50893">
    <property type="entry name" value="ABC_TRANSPORTER_2"/>
    <property type="match status" value="1"/>
</dbReference>
<evidence type="ECO:0000256" key="2">
    <source>
        <dbReference type="ARBA" id="ARBA00022475"/>
    </source>
</evidence>
<dbReference type="SUPFAM" id="SSF50331">
    <property type="entry name" value="MOP-like"/>
    <property type="match status" value="1"/>
</dbReference>
<evidence type="ECO:0000259" key="9">
    <source>
        <dbReference type="PROSITE" id="PS50893"/>
    </source>
</evidence>
<sequence length="327" mass="37217">MVYLEIKNIFKKFGKSEVLNNISFDIAKGEFLCILGPSGCGKTTLLRIISGLDKPNKGSIYVMDRDITNLEPSERNCGMVFQNYVLFPNMTAEKNIAYGLKNKKMSKVGIHKKIEEVLNLVGLFDLKDKYPHQLSGGQQQRVALARAIAVTPDILLLDEPLSALDAKSRESLREELKILQKKLGITTIMVTHDQEEALIMADRIMIMNKCEIIQIGTPIQVYNNPKNKFIADFMGNTNFFNKGGNVYAIRPENVEYSLSEKEDFYPSIVKMIEFRGAFYRIMLELEHIDYNAKSIFLNLGAKKKELLNINEGMKIFIKLQENMLLNS</sequence>
<dbReference type="SMART" id="SM00382">
    <property type="entry name" value="AAA"/>
    <property type="match status" value="1"/>
</dbReference>
<dbReference type="InterPro" id="IPR003439">
    <property type="entry name" value="ABC_transporter-like_ATP-bd"/>
</dbReference>
<feature type="domain" description="ABC transporter" evidence="9">
    <location>
        <begin position="4"/>
        <end position="234"/>
    </location>
</feature>
<dbReference type="EMBL" id="SGKU01000006">
    <property type="protein sequence ID" value="NFA41656.1"/>
    <property type="molecule type" value="Genomic_DNA"/>
</dbReference>
<dbReference type="Gene3D" id="3.40.50.300">
    <property type="entry name" value="P-loop containing nucleotide triphosphate hydrolases"/>
    <property type="match status" value="1"/>
</dbReference>
<dbReference type="GO" id="GO:0016887">
    <property type="term" value="F:ATP hydrolysis activity"/>
    <property type="evidence" value="ECO:0007669"/>
    <property type="project" value="InterPro"/>
</dbReference>
<keyword evidence="6" id="KW-1278">Translocase</keyword>
<comment type="caution">
    <text evidence="10">The sequence shown here is derived from an EMBL/GenBank/DDBJ whole genome shotgun (WGS) entry which is preliminary data.</text>
</comment>
<gene>
    <name evidence="10" type="ORF">EXM65_03420</name>
</gene>
<keyword evidence="5 10" id="KW-0067">ATP-binding</keyword>
<dbReference type="AlphaFoldDB" id="A0A6M0SMQ5"/>
<dbReference type="InterPro" id="IPR008995">
    <property type="entry name" value="Mo/tungstate-bd_C_term_dom"/>
</dbReference>
<evidence type="ECO:0000256" key="8">
    <source>
        <dbReference type="ARBA" id="ARBA00066388"/>
    </source>
</evidence>
<dbReference type="Proteomes" id="UP000472355">
    <property type="component" value="Unassembled WGS sequence"/>
</dbReference>
<evidence type="ECO:0000256" key="7">
    <source>
        <dbReference type="ARBA" id="ARBA00023136"/>
    </source>
</evidence>
<organism evidence="10 11">
    <name type="scientific">Clostridium botulinum</name>
    <dbReference type="NCBI Taxonomy" id="1491"/>
    <lineage>
        <taxon>Bacteria</taxon>
        <taxon>Bacillati</taxon>
        <taxon>Bacillota</taxon>
        <taxon>Clostridia</taxon>
        <taxon>Eubacteriales</taxon>
        <taxon>Clostridiaceae</taxon>
        <taxon>Clostridium</taxon>
    </lineage>
</organism>
<dbReference type="InterPro" id="IPR027417">
    <property type="entry name" value="P-loop_NTPase"/>
</dbReference>
<protein>
    <recommendedName>
        <fullName evidence="8">ABC-type quaternary amine transporter</fullName>
        <ecNumber evidence="8">7.6.2.9</ecNumber>
    </recommendedName>
</protein>
<dbReference type="InterPro" id="IPR017871">
    <property type="entry name" value="ABC_transporter-like_CS"/>
</dbReference>
<dbReference type="PROSITE" id="PS00211">
    <property type="entry name" value="ABC_TRANSPORTER_1"/>
    <property type="match status" value="1"/>
</dbReference>
<evidence type="ECO:0000256" key="5">
    <source>
        <dbReference type="ARBA" id="ARBA00022840"/>
    </source>
</evidence>
<keyword evidence="2" id="KW-1003">Cell membrane</keyword>
<dbReference type="InterPro" id="IPR003593">
    <property type="entry name" value="AAA+_ATPase"/>
</dbReference>
<dbReference type="InterPro" id="IPR050093">
    <property type="entry name" value="ABC_SmlMolc_Importer"/>
</dbReference>
<evidence type="ECO:0000256" key="1">
    <source>
        <dbReference type="ARBA" id="ARBA00022448"/>
    </source>
</evidence>
<dbReference type="SUPFAM" id="SSF52540">
    <property type="entry name" value="P-loop containing nucleoside triphosphate hydrolases"/>
    <property type="match status" value="1"/>
</dbReference>
<keyword evidence="1" id="KW-0813">Transport</keyword>
<dbReference type="PANTHER" id="PTHR42781:SF5">
    <property type="entry name" value="PUTRESCINE TRANSPORT ATP-BINDING PROTEIN POTG"/>
    <property type="match status" value="1"/>
</dbReference>
<dbReference type="GO" id="GO:0005524">
    <property type="term" value="F:ATP binding"/>
    <property type="evidence" value="ECO:0007669"/>
    <property type="project" value="UniProtKB-KW"/>
</dbReference>
<keyword evidence="3" id="KW-0997">Cell inner membrane</keyword>
<dbReference type="Pfam" id="PF00005">
    <property type="entry name" value="ABC_tran"/>
    <property type="match status" value="1"/>
</dbReference>
<accession>A0A6M0SMQ5</accession>
<evidence type="ECO:0000256" key="6">
    <source>
        <dbReference type="ARBA" id="ARBA00022967"/>
    </source>
</evidence>
<dbReference type="GO" id="GO:0015418">
    <property type="term" value="F:ABC-type quaternary ammonium compound transporting activity"/>
    <property type="evidence" value="ECO:0007669"/>
    <property type="project" value="UniProtKB-EC"/>
</dbReference>
<dbReference type="EC" id="7.6.2.9" evidence="8"/>
<evidence type="ECO:0000256" key="3">
    <source>
        <dbReference type="ARBA" id="ARBA00022519"/>
    </source>
</evidence>
<evidence type="ECO:0000313" key="11">
    <source>
        <dbReference type="Proteomes" id="UP000472355"/>
    </source>
</evidence>
<evidence type="ECO:0000256" key="4">
    <source>
        <dbReference type="ARBA" id="ARBA00022741"/>
    </source>
</evidence>
<evidence type="ECO:0000313" key="10">
    <source>
        <dbReference type="EMBL" id="NFA41656.1"/>
    </source>
</evidence>
<proteinExistence type="predicted"/>